<keyword evidence="4" id="KW-1185">Reference proteome</keyword>
<dbReference type="Proteomes" id="UP000642094">
    <property type="component" value="Unassembled WGS sequence"/>
</dbReference>
<feature type="domain" description="DUF305" evidence="2">
    <location>
        <begin position="92"/>
        <end position="264"/>
    </location>
</feature>
<accession>A0ABR8A1U5</accession>
<evidence type="ECO:0000313" key="4">
    <source>
        <dbReference type="Proteomes" id="UP000642094"/>
    </source>
</evidence>
<name>A0ABR8A1U5_9CYAN</name>
<evidence type="ECO:0000256" key="1">
    <source>
        <dbReference type="SAM" id="Phobius"/>
    </source>
</evidence>
<proteinExistence type="predicted"/>
<evidence type="ECO:0000313" key="3">
    <source>
        <dbReference type="EMBL" id="MBD2190099.1"/>
    </source>
</evidence>
<dbReference type="InterPro" id="IPR012347">
    <property type="entry name" value="Ferritin-like"/>
</dbReference>
<dbReference type="InterPro" id="IPR005183">
    <property type="entry name" value="DUF305_CopM-like"/>
</dbReference>
<reference evidence="3 4" key="1">
    <citation type="journal article" date="2020" name="ISME J.">
        <title>Comparative genomics reveals insights into cyanobacterial evolution and habitat adaptation.</title>
        <authorList>
            <person name="Chen M.Y."/>
            <person name="Teng W.K."/>
            <person name="Zhao L."/>
            <person name="Hu C.X."/>
            <person name="Zhou Y.K."/>
            <person name="Han B.P."/>
            <person name="Song L.R."/>
            <person name="Shu W.S."/>
        </authorList>
    </citation>
    <scope>NUCLEOTIDE SEQUENCE [LARGE SCALE GENOMIC DNA]</scope>
    <source>
        <strain evidence="3 4">FACHB-723</strain>
    </source>
</reference>
<sequence length="268" mass="29937">MKSTEPRDSNLESPHASDRKSYKFRSLGIASMVIGGAIAITSAMTSLVQAQTTQVPARPLDAGACPNATNAAMMPNQGMPNHMMMMTGEAADRHFIEMMIPHHDGAVKMADLALKRSKNADVLKLATAIKRDQVVEITQMRDWYKQWYKADVPDMASHSMKPSNQNMRGMNGGKMGMGNMIGMLSNRMGKMGMGNMMSTDLKKLETAKDSDFDKTFLTEMIPHHKMALMMSNMIVDSDRPELRKLAQNVLRSQSQEIDQMRGWYSNIR</sequence>
<organism evidence="3 4">
    <name type="scientific">Pseudanabaena mucicola FACHB-723</name>
    <dbReference type="NCBI Taxonomy" id="2692860"/>
    <lineage>
        <taxon>Bacteria</taxon>
        <taxon>Bacillati</taxon>
        <taxon>Cyanobacteriota</taxon>
        <taxon>Cyanophyceae</taxon>
        <taxon>Pseudanabaenales</taxon>
        <taxon>Pseudanabaenaceae</taxon>
        <taxon>Pseudanabaena</taxon>
    </lineage>
</organism>
<keyword evidence="1" id="KW-0812">Transmembrane</keyword>
<dbReference type="RefSeq" id="WP_190404905.1">
    <property type="nucleotide sequence ID" value="NZ_JACJQB010000079.1"/>
</dbReference>
<protein>
    <submittedName>
        <fullName evidence="3">DUF305 domain-containing protein</fullName>
    </submittedName>
</protein>
<comment type="caution">
    <text evidence="3">The sequence shown here is derived from an EMBL/GenBank/DDBJ whole genome shotgun (WGS) entry which is preliminary data.</text>
</comment>
<dbReference type="Gene3D" id="1.20.1260.10">
    <property type="match status" value="1"/>
</dbReference>
<evidence type="ECO:0000259" key="2">
    <source>
        <dbReference type="Pfam" id="PF03713"/>
    </source>
</evidence>
<feature type="transmembrane region" description="Helical" evidence="1">
    <location>
        <begin position="27"/>
        <end position="48"/>
    </location>
</feature>
<gene>
    <name evidence="3" type="ORF">H6F41_18410</name>
</gene>
<dbReference type="PANTHER" id="PTHR36933:SF1">
    <property type="entry name" value="SLL0788 PROTEIN"/>
    <property type="match status" value="1"/>
</dbReference>
<keyword evidence="1" id="KW-1133">Transmembrane helix</keyword>
<dbReference type="PANTHER" id="PTHR36933">
    <property type="entry name" value="SLL0788 PROTEIN"/>
    <property type="match status" value="1"/>
</dbReference>
<keyword evidence="1" id="KW-0472">Membrane</keyword>
<dbReference type="Pfam" id="PF03713">
    <property type="entry name" value="DUF305"/>
    <property type="match status" value="1"/>
</dbReference>
<dbReference type="EMBL" id="JACJQB010000079">
    <property type="protein sequence ID" value="MBD2190099.1"/>
    <property type="molecule type" value="Genomic_DNA"/>
</dbReference>